<dbReference type="GO" id="GO:0030288">
    <property type="term" value="C:outer membrane-bounded periplasmic space"/>
    <property type="evidence" value="ECO:0007669"/>
    <property type="project" value="TreeGrafter"/>
</dbReference>
<dbReference type="InterPro" id="IPR025997">
    <property type="entry name" value="SBP_2_dom"/>
</dbReference>
<evidence type="ECO:0000256" key="1">
    <source>
        <dbReference type="ARBA" id="ARBA00004196"/>
    </source>
</evidence>
<dbReference type="GO" id="GO:0030246">
    <property type="term" value="F:carbohydrate binding"/>
    <property type="evidence" value="ECO:0007669"/>
    <property type="project" value="TreeGrafter"/>
</dbReference>
<dbReference type="SUPFAM" id="SSF53822">
    <property type="entry name" value="Periplasmic binding protein-like I"/>
    <property type="match status" value="1"/>
</dbReference>
<comment type="caution">
    <text evidence="4">The sequence shown here is derived from an EMBL/GenBank/DDBJ whole genome shotgun (WGS) entry which is preliminary data.</text>
</comment>
<feature type="domain" description="Periplasmic binding protein" evidence="3">
    <location>
        <begin position="63"/>
        <end position="310"/>
    </location>
</feature>
<dbReference type="InterPro" id="IPR050555">
    <property type="entry name" value="Bact_Solute-Bind_Prot2"/>
</dbReference>
<protein>
    <submittedName>
        <fullName evidence="4">Solute-binding protein</fullName>
    </submittedName>
</protein>
<proteinExistence type="predicted"/>
<dbReference type="EMBL" id="BHXC01000007">
    <property type="protein sequence ID" value="GCB95146.1"/>
    <property type="molecule type" value="Genomic_DNA"/>
</dbReference>
<dbReference type="PANTHER" id="PTHR30036:SF1">
    <property type="entry name" value="D-XYLOSE-BINDING PERIPLASMIC PROTEIN"/>
    <property type="match status" value="1"/>
</dbReference>
<dbReference type="PANTHER" id="PTHR30036">
    <property type="entry name" value="D-XYLOSE-BINDING PERIPLASMIC PROTEIN"/>
    <property type="match status" value="1"/>
</dbReference>
<dbReference type="Pfam" id="PF13407">
    <property type="entry name" value="Peripla_BP_4"/>
    <property type="match status" value="1"/>
</dbReference>
<dbReference type="AlphaFoldDB" id="A0A059WHZ6"/>
<dbReference type="eggNOG" id="COG4213">
    <property type="taxonomic scope" value="Bacteria"/>
</dbReference>
<name>A0A059WHZ6_STRNR</name>
<accession>A0A059WHZ6</accession>
<sequence length="373" mass="39881">MRPMKAMGAVNVMNATIRRRVVVSALTLSLAAPLAACGSDHQEVSEGKDHIGLLLPENKSTRYEKFDHRIISRRIAALCLACKVDYGNARSSAETQRTQFEDMVKKGVKVIILDPVDARAAKDWVDSAARQGVQVIAYDRLAEGDVKAYVSYDNEKIGRLQGEAILAALGPRAASANVVMFNGSPDDPNAPSFKKGAHAALDGKVRKIVYEKDVPEWSAAIAKKDMTDVINSLGPQGFDAVYSANDGMADGITEALKSAGLKNVPVGGQDAELPALQRLLNGTQAFTLYKEVRPEAETAAQIAFRLLRGQSITSLTSTTADSPSTAHVPAKLFKATVVTKENLKDTVVSDGVVRTDWLCTPALAAECATLGLT</sequence>
<dbReference type="Proteomes" id="UP000288351">
    <property type="component" value="Unassembled WGS sequence"/>
</dbReference>
<evidence type="ECO:0000313" key="5">
    <source>
        <dbReference type="Proteomes" id="UP000288351"/>
    </source>
</evidence>
<reference evidence="4 5" key="1">
    <citation type="journal article" date="2019" name="Microbiol. Resour. Announc.">
        <title>Draft Genome Sequence of the Most Traditional epsilon-Poly-l-Lysine Producer, Streptomyces albulus NBRC14147.</title>
        <authorList>
            <person name="Yamanaka K."/>
            <person name="Hamano Y."/>
        </authorList>
    </citation>
    <scope>NUCLEOTIDE SEQUENCE [LARGE SCALE GENOMIC DNA]</scope>
    <source>
        <strain evidence="4 5">NBRC 14147</strain>
    </source>
</reference>
<comment type="subcellular location">
    <subcellularLocation>
        <location evidence="1">Cell envelope</location>
    </subcellularLocation>
</comment>
<organism evidence="4 5">
    <name type="scientific">Streptomyces noursei</name>
    <name type="common">Streptomyces albulus</name>
    <dbReference type="NCBI Taxonomy" id="1971"/>
    <lineage>
        <taxon>Bacteria</taxon>
        <taxon>Bacillati</taxon>
        <taxon>Actinomycetota</taxon>
        <taxon>Actinomycetes</taxon>
        <taxon>Kitasatosporales</taxon>
        <taxon>Streptomycetaceae</taxon>
        <taxon>Streptomyces</taxon>
    </lineage>
</organism>
<gene>
    <name evidence="4" type="ORF">SALB_07949</name>
</gene>
<keyword evidence="2" id="KW-0732">Signal</keyword>
<dbReference type="InterPro" id="IPR028082">
    <property type="entry name" value="Peripla_BP_I"/>
</dbReference>
<evidence type="ECO:0000259" key="3">
    <source>
        <dbReference type="Pfam" id="PF13407"/>
    </source>
</evidence>
<evidence type="ECO:0000313" key="4">
    <source>
        <dbReference type="EMBL" id="GCB95146.1"/>
    </source>
</evidence>
<dbReference type="STRING" id="68570.DC74_6988"/>
<evidence type="ECO:0000256" key="2">
    <source>
        <dbReference type="ARBA" id="ARBA00022729"/>
    </source>
</evidence>
<dbReference type="Gene3D" id="3.40.50.2300">
    <property type="match status" value="2"/>
</dbReference>